<evidence type="ECO:0000256" key="1">
    <source>
        <dbReference type="ARBA" id="ARBA00004123"/>
    </source>
</evidence>
<keyword evidence="6" id="KW-0808">Transferase</keyword>
<dbReference type="EMBL" id="PUHQ01000216">
    <property type="protein sequence ID" value="KAG0653371.1"/>
    <property type="molecule type" value="Genomic_DNA"/>
</dbReference>
<dbReference type="Gene3D" id="4.10.860.120">
    <property type="entry name" value="RNA polymerase II, clamp domain"/>
    <property type="match status" value="1"/>
</dbReference>
<evidence type="ECO:0000256" key="5">
    <source>
        <dbReference type="ARBA" id="ARBA00022478"/>
    </source>
</evidence>
<keyword evidence="12" id="KW-0804">Transcription</keyword>
<dbReference type="Proteomes" id="UP000777482">
    <property type="component" value="Unassembled WGS sequence"/>
</dbReference>
<comment type="similarity">
    <text evidence="2">Belongs to the RNA polymerase beta' chain family.</text>
</comment>
<evidence type="ECO:0000256" key="14">
    <source>
        <dbReference type="ARBA" id="ARBA00073930"/>
    </source>
</evidence>
<evidence type="ECO:0000313" key="16">
    <source>
        <dbReference type="EMBL" id="KAG0653371.1"/>
    </source>
</evidence>
<evidence type="ECO:0000256" key="13">
    <source>
        <dbReference type="ARBA" id="ARBA00048552"/>
    </source>
</evidence>
<evidence type="ECO:0000256" key="3">
    <source>
        <dbReference type="ARBA" id="ARBA00012418"/>
    </source>
</evidence>
<keyword evidence="10" id="KW-0460">Magnesium</keyword>
<name>A0A9P7B0Z8_RHOMI</name>
<dbReference type="InterPro" id="IPR045867">
    <property type="entry name" value="DNA-dir_RpoC_beta_prime"/>
</dbReference>
<keyword evidence="5 16" id="KW-0240">DNA-directed RNA polymerase</keyword>
<dbReference type="EC" id="2.7.7.6" evidence="3"/>
<reference evidence="16 17" key="1">
    <citation type="submission" date="2020-11" db="EMBL/GenBank/DDBJ databases">
        <title>Kefir isolates.</title>
        <authorList>
            <person name="Marcisauskas S."/>
            <person name="Kim Y."/>
            <person name="Blasche S."/>
        </authorList>
    </citation>
    <scope>NUCLEOTIDE SEQUENCE [LARGE SCALE GENOMIC DNA]</scope>
    <source>
        <strain evidence="16 17">KR</strain>
    </source>
</reference>
<dbReference type="PANTHER" id="PTHR19376">
    <property type="entry name" value="DNA-DIRECTED RNA POLYMERASE"/>
    <property type="match status" value="1"/>
</dbReference>
<evidence type="ECO:0000256" key="12">
    <source>
        <dbReference type="ARBA" id="ARBA00023163"/>
    </source>
</evidence>
<keyword evidence="11" id="KW-0238">DNA-binding</keyword>
<dbReference type="GO" id="GO:0046872">
    <property type="term" value="F:metal ion binding"/>
    <property type="evidence" value="ECO:0007669"/>
    <property type="project" value="UniProtKB-KW"/>
</dbReference>
<dbReference type="SUPFAM" id="SSF64484">
    <property type="entry name" value="beta and beta-prime subunits of DNA dependent RNA-polymerase"/>
    <property type="match status" value="1"/>
</dbReference>
<protein>
    <recommendedName>
        <fullName evidence="4">DNA-directed RNA polymerase II subunit RPB1</fullName>
        <ecNumber evidence="3">2.7.7.6</ecNumber>
    </recommendedName>
    <alternativeName>
        <fullName evidence="14">DNA-directed RNA polymerase II subunit rpb1</fullName>
    </alternativeName>
</protein>
<dbReference type="AlphaFoldDB" id="A0A9P7B0Z8"/>
<dbReference type="PANTHER" id="PTHR19376:SF37">
    <property type="entry name" value="DNA-DIRECTED RNA POLYMERASE II SUBUNIT RPB1"/>
    <property type="match status" value="1"/>
</dbReference>
<comment type="catalytic activity">
    <reaction evidence="13">
        <text>RNA(n) + a ribonucleoside 5'-triphosphate = RNA(n+1) + diphosphate</text>
        <dbReference type="Rhea" id="RHEA:21248"/>
        <dbReference type="Rhea" id="RHEA-COMP:14527"/>
        <dbReference type="Rhea" id="RHEA-COMP:17342"/>
        <dbReference type="ChEBI" id="CHEBI:33019"/>
        <dbReference type="ChEBI" id="CHEBI:61557"/>
        <dbReference type="ChEBI" id="CHEBI:140395"/>
        <dbReference type="EC" id="2.7.7.6"/>
    </reaction>
</comment>
<evidence type="ECO:0000259" key="15">
    <source>
        <dbReference type="Pfam" id="PF04997"/>
    </source>
</evidence>
<keyword evidence="17" id="KW-1185">Reference proteome</keyword>
<evidence type="ECO:0000313" key="17">
    <source>
        <dbReference type="Proteomes" id="UP000777482"/>
    </source>
</evidence>
<evidence type="ECO:0000256" key="9">
    <source>
        <dbReference type="ARBA" id="ARBA00022833"/>
    </source>
</evidence>
<dbReference type="InterPro" id="IPR007080">
    <property type="entry name" value="RNA_pol_Rpb1_1"/>
</dbReference>
<dbReference type="OrthoDB" id="2535513at2759"/>
<organism evidence="16 17">
    <name type="scientific">Rhodotorula mucilaginosa</name>
    <name type="common">Yeast</name>
    <name type="synonym">Rhodotorula rubra</name>
    <dbReference type="NCBI Taxonomy" id="5537"/>
    <lineage>
        <taxon>Eukaryota</taxon>
        <taxon>Fungi</taxon>
        <taxon>Dikarya</taxon>
        <taxon>Basidiomycota</taxon>
        <taxon>Pucciniomycotina</taxon>
        <taxon>Microbotryomycetes</taxon>
        <taxon>Sporidiobolales</taxon>
        <taxon>Sporidiobolaceae</taxon>
        <taxon>Rhodotorula</taxon>
    </lineage>
</organism>
<sequence>MLGHEFAHSTQPIKRPRTIQFGILSPEEIKAISVCKVEYPETFEEGNAQPKTAGLSDPRLGTIDRNFKCATCGEGMAECPGHFGHIELSRAVYHVGFINKVKKIAECICVQCGKLKISPHEDPRLNDAVRFVRDPKKRLAIVHALVKGKMTCDMDVVDEEMQAKINAGEEVPKGHGGCGHDQPVLRREGLKLFLQYGRGKDE</sequence>
<accession>A0A9P7B0Z8</accession>
<evidence type="ECO:0000256" key="2">
    <source>
        <dbReference type="ARBA" id="ARBA00006460"/>
    </source>
</evidence>
<proteinExistence type="inferred from homology"/>
<dbReference type="Pfam" id="PF04997">
    <property type="entry name" value="RNA_pol_Rpb1_1"/>
    <property type="match status" value="1"/>
</dbReference>
<keyword evidence="7" id="KW-0548">Nucleotidyltransferase</keyword>
<dbReference type="GO" id="GO:0003677">
    <property type="term" value="F:DNA binding"/>
    <property type="evidence" value="ECO:0007669"/>
    <property type="project" value="UniProtKB-KW"/>
</dbReference>
<dbReference type="GO" id="GO:0005665">
    <property type="term" value="C:RNA polymerase II, core complex"/>
    <property type="evidence" value="ECO:0007669"/>
    <property type="project" value="TreeGrafter"/>
</dbReference>
<evidence type="ECO:0000256" key="8">
    <source>
        <dbReference type="ARBA" id="ARBA00022723"/>
    </source>
</evidence>
<keyword evidence="9" id="KW-0862">Zinc</keyword>
<dbReference type="GO" id="GO:0006351">
    <property type="term" value="P:DNA-templated transcription"/>
    <property type="evidence" value="ECO:0007669"/>
    <property type="project" value="InterPro"/>
</dbReference>
<comment type="caution">
    <text evidence="16">The sequence shown here is derived from an EMBL/GenBank/DDBJ whole genome shotgun (WGS) entry which is preliminary data.</text>
</comment>
<comment type="subcellular location">
    <subcellularLocation>
        <location evidence="1">Nucleus</location>
    </subcellularLocation>
</comment>
<gene>
    <name evidence="16" type="primary">RPB1_1</name>
    <name evidence="16" type="ORF">C6P46_002877</name>
</gene>
<dbReference type="GO" id="GO:0003899">
    <property type="term" value="F:DNA-directed RNA polymerase activity"/>
    <property type="evidence" value="ECO:0007669"/>
    <property type="project" value="UniProtKB-EC"/>
</dbReference>
<feature type="domain" description="RNA polymerase Rpb1" evidence="15">
    <location>
        <begin position="17"/>
        <end position="195"/>
    </location>
</feature>
<keyword evidence="8" id="KW-0479">Metal-binding</keyword>
<feature type="non-terminal residue" evidence="16">
    <location>
        <position position="1"/>
    </location>
</feature>
<evidence type="ECO:0000256" key="6">
    <source>
        <dbReference type="ARBA" id="ARBA00022679"/>
    </source>
</evidence>
<evidence type="ECO:0000256" key="4">
    <source>
        <dbReference type="ARBA" id="ARBA00016625"/>
    </source>
</evidence>
<evidence type="ECO:0000256" key="7">
    <source>
        <dbReference type="ARBA" id="ARBA00022695"/>
    </source>
</evidence>
<dbReference type="FunFam" id="4.10.860.120:FF:000003">
    <property type="entry name" value="DNA-directed RNA polymerase subunit"/>
    <property type="match status" value="1"/>
</dbReference>
<evidence type="ECO:0000256" key="10">
    <source>
        <dbReference type="ARBA" id="ARBA00022842"/>
    </source>
</evidence>
<dbReference type="InterPro" id="IPR044893">
    <property type="entry name" value="RNA_pol_Rpb1_clamp_domain"/>
</dbReference>
<evidence type="ECO:0000256" key="11">
    <source>
        <dbReference type="ARBA" id="ARBA00023125"/>
    </source>
</evidence>